<feature type="transmembrane region" description="Helical" evidence="11">
    <location>
        <begin position="7"/>
        <end position="25"/>
    </location>
</feature>
<evidence type="ECO:0000313" key="12">
    <source>
        <dbReference type="EMBL" id="ALO66890.1"/>
    </source>
</evidence>
<keyword evidence="6 10" id="KW-1278">Translocase</keyword>
<dbReference type="Pfam" id="PF12270">
    <property type="entry name" value="Cyt_c_ox_IV"/>
    <property type="match status" value="1"/>
</dbReference>
<evidence type="ECO:0000256" key="6">
    <source>
        <dbReference type="ARBA" id="ARBA00022967"/>
    </source>
</evidence>
<evidence type="ECO:0000256" key="8">
    <source>
        <dbReference type="ARBA" id="ARBA00023136"/>
    </source>
</evidence>
<feature type="transmembrane region" description="Helical" evidence="11">
    <location>
        <begin position="31"/>
        <end position="51"/>
    </location>
</feature>
<comment type="catalytic activity">
    <reaction evidence="9 10">
        <text>4 Fe(II)-[cytochrome c] + O2 + 8 H(+)(in) = 4 Fe(III)-[cytochrome c] + 2 H2O + 4 H(+)(out)</text>
        <dbReference type="Rhea" id="RHEA:11436"/>
        <dbReference type="Rhea" id="RHEA-COMP:10350"/>
        <dbReference type="Rhea" id="RHEA-COMP:14399"/>
        <dbReference type="ChEBI" id="CHEBI:15377"/>
        <dbReference type="ChEBI" id="CHEBI:15378"/>
        <dbReference type="ChEBI" id="CHEBI:15379"/>
        <dbReference type="ChEBI" id="CHEBI:29033"/>
        <dbReference type="ChEBI" id="CHEBI:29034"/>
        <dbReference type="EC" id="7.1.1.9"/>
    </reaction>
</comment>
<proteinExistence type="inferred from homology"/>
<dbReference type="GO" id="GO:0005886">
    <property type="term" value="C:plasma membrane"/>
    <property type="evidence" value="ECO:0007669"/>
    <property type="project" value="UniProtKB-SubCell"/>
</dbReference>
<evidence type="ECO:0000256" key="9">
    <source>
        <dbReference type="ARBA" id="ARBA00047816"/>
    </source>
</evidence>
<feature type="transmembrane region" description="Helical" evidence="11">
    <location>
        <begin position="105"/>
        <end position="124"/>
    </location>
</feature>
<evidence type="ECO:0000256" key="5">
    <source>
        <dbReference type="ARBA" id="ARBA00022692"/>
    </source>
</evidence>
<keyword evidence="5 11" id="KW-0812">Transmembrane</keyword>
<evidence type="ECO:0000256" key="4">
    <source>
        <dbReference type="ARBA" id="ARBA00022475"/>
    </source>
</evidence>
<keyword evidence="4 10" id="KW-1003">Cell membrane</keyword>
<organism evidence="12 13">
    <name type="scientific">Arthrobacter alpinus</name>
    <dbReference type="NCBI Taxonomy" id="656366"/>
    <lineage>
        <taxon>Bacteria</taxon>
        <taxon>Bacillati</taxon>
        <taxon>Actinomycetota</taxon>
        <taxon>Actinomycetes</taxon>
        <taxon>Micrococcales</taxon>
        <taxon>Micrococcaceae</taxon>
        <taxon>Arthrobacter</taxon>
    </lineage>
</organism>
<name>A0A0S2LZ94_9MICC</name>
<dbReference type="OrthoDB" id="5244617at2"/>
<reference evidence="12 13" key="2">
    <citation type="journal article" date="2016" name="J. Biotechnol.">
        <title>Complete genome sequence of Arthrobacter alpinus ERGS4:06, a yellow pigmented bacterium tolerant to cold and radiations isolated from Sikkim Himalaya.</title>
        <authorList>
            <person name="Kumar R."/>
            <person name="Singh D."/>
            <person name="Swarnkar M.K."/>
            <person name="Singh A.K."/>
            <person name="Kumar S."/>
        </authorList>
    </citation>
    <scope>NUCLEOTIDE SEQUENCE [LARGE SCALE GENOMIC DNA]</scope>
    <source>
        <strain evidence="12 13">ERGS4:06</strain>
    </source>
</reference>
<comment type="similarity">
    <text evidence="3 10">Belongs to the cytochrome c oxidase bacterial subunit CtaF family.</text>
</comment>
<gene>
    <name evidence="12" type="ORF">AS189_10730</name>
</gene>
<dbReference type="EC" id="7.1.1.9" evidence="10"/>
<evidence type="ECO:0000256" key="1">
    <source>
        <dbReference type="ARBA" id="ARBA00002536"/>
    </source>
</evidence>
<evidence type="ECO:0000256" key="7">
    <source>
        <dbReference type="ARBA" id="ARBA00022989"/>
    </source>
</evidence>
<dbReference type="GO" id="GO:0022900">
    <property type="term" value="P:electron transport chain"/>
    <property type="evidence" value="ECO:0007669"/>
    <property type="project" value="InterPro"/>
</dbReference>
<evidence type="ECO:0000256" key="10">
    <source>
        <dbReference type="PIRNR" id="PIRNR017385"/>
    </source>
</evidence>
<dbReference type="EMBL" id="CP013200">
    <property type="protein sequence ID" value="ALO66890.1"/>
    <property type="molecule type" value="Genomic_DNA"/>
</dbReference>
<dbReference type="InterPro" id="IPR021050">
    <property type="entry name" value="Cyt_c_oxidase_su4_actinobac"/>
</dbReference>
<comment type="subcellular location">
    <subcellularLocation>
        <location evidence="2">Cell membrane</location>
        <topology evidence="2">Multi-pass membrane protein</topology>
    </subcellularLocation>
</comment>
<dbReference type="GO" id="GO:0004129">
    <property type="term" value="F:cytochrome-c oxidase activity"/>
    <property type="evidence" value="ECO:0007669"/>
    <property type="project" value="UniProtKB-EC"/>
</dbReference>
<comment type="function">
    <text evidence="1 10">Part of cytochrome c oxidase, its function is unknown.</text>
</comment>
<keyword evidence="8 10" id="KW-0472">Membrane</keyword>
<comment type="subunit">
    <text evidence="10">Associates with subunits I, II and III to form cytochrome c oxidase.</text>
</comment>
<keyword evidence="7 11" id="KW-1133">Transmembrane helix</keyword>
<reference evidence="13" key="1">
    <citation type="submission" date="2015-11" db="EMBL/GenBank/DDBJ databases">
        <authorList>
            <person name="Kumar R."/>
            <person name="Singh D."/>
            <person name="Swarnkar M.K."/>
            <person name="Singh A.K."/>
            <person name="Kumar S."/>
        </authorList>
    </citation>
    <scope>NUCLEOTIDE SEQUENCE [LARGE SCALE GENOMIC DNA]</scope>
    <source>
        <strain evidence="13">ERGS4:06</strain>
    </source>
</reference>
<sequence length="133" mass="14772">MKIEAWLFILLGIFFIPVATVYGFMVNWGEHVGFLAMYLLSGLCLMIGVYVKFTGDRVGARPEDRLDAEVHEGSGEQGHFSPWSWWPLVLAIACAFGFAGLAVGWWVFLFGAGLAVIALVGWVYEYSRGDHAH</sequence>
<dbReference type="PIRSF" id="PIRSF017385">
    <property type="entry name" value="CtaF"/>
    <property type="match status" value="1"/>
</dbReference>
<evidence type="ECO:0000256" key="3">
    <source>
        <dbReference type="ARBA" id="ARBA00006870"/>
    </source>
</evidence>
<dbReference type="Proteomes" id="UP000059574">
    <property type="component" value="Chromosome"/>
</dbReference>
<accession>A0A0S2LZ94</accession>
<evidence type="ECO:0000313" key="13">
    <source>
        <dbReference type="Proteomes" id="UP000059574"/>
    </source>
</evidence>
<dbReference type="AlphaFoldDB" id="A0A0S2LZ94"/>
<dbReference type="RefSeq" id="WP_062288561.1">
    <property type="nucleotide sequence ID" value="NZ_CP013200.1"/>
</dbReference>
<evidence type="ECO:0000256" key="11">
    <source>
        <dbReference type="SAM" id="Phobius"/>
    </source>
</evidence>
<evidence type="ECO:0000256" key="2">
    <source>
        <dbReference type="ARBA" id="ARBA00004651"/>
    </source>
</evidence>
<protein>
    <recommendedName>
        <fullName evidence="10">Cytochrome c oxidase polypeptide 4</fullName>
        <ecNumber evidence="10">7.1.1.9</ecNumber>
    </recommendedName>
    <alternativeName>
        <fullName evidence="10">Cytochrome aa3 subunit 4</fullName>
    </alternativeName>
    <alternativeName>
        <fullName evidence="10">Cytochrome c oxidase polypeptide IV</fullName>
    </alternativeName>
</protein>